<proteinExistence type="predicted"/>
<keyword evidence="4" id="KW-1185">Reference proteome</keyword>
<dbReference type="InterPro" id="IPR036770">
    <property type="entry name" value="Ankyrin_rpt-contain_sf"/>
</dbReference>
<organism evidence="3 4">
    <name type="scientific">Aspergillus bombycis</name>
    <dbReference type="NCBI Taxonomy" id="109264"/>
    <lineage>
        <taxon>Eukaryota</taxon>
        <taxon>Fungi</taxon>
        <taxon>Dikarya</taxon>
        <taxon>Ascomycota</taxon>
        <taxon>Pezizomycotina</taxon>
        <taxon>Eurotiomycetes</taxon>
        <taxon>Eurotiomycetidae</taxon>
        <taxon>Eurotiales</taxon>
        <taxon>Aspergillaceae</taxon>
        <taxon>Aspergillus</taxon>
    </lineage>
</organism>
<accession>A0A1F7ZKU8</accession>
<dbReference type="GeneID" id="34454658"/>
<dbReference type="Pfam" id="PF12796">
    <property type="entry name" value="Ank_2"/>
    <property type="match status" value="1"/>
</dbReference>
<dbReference type="Proteomes" id="UP000179179">
    <property type="component" value="Unassembled WGS sequence"/>
</dbReference>
<keyword evidence="1" id="KW-0677">Repeat</keyword>
<evidence type="ECO:0000256" key="1">
    <source>
        <dbReference type="ARBA" id="ARBA00022737"/>
    </source>
</evidence>
<dbReference type="AlphaFoldDB" id="A0A1F7ZKU8"/>
<dbReference type="InterPro" id="IPR002110">
    <property type="entry name" value="Ankyrin_rpt"/>
</dbReference>
<dbReference type="SMART" id="SM00248">
    <property type="entry name" value="ANK"/>
    <property type="match status" value="3"/>
</dbReference>
<dbReference type="STRING" id="109264.A0A1F7ZKU8"/>
<sequence>MYAIRLPWPVVEVKFGWRPIHFALYRTLDHVKYLEDHGADLQAEGGLQRNALHFAVVSGRLDLVRYVMQKFKGFINELDCDGWTPLFCALREAQIWDIRFSQRTDIIEELKENGAEIMICADGGLEGDAPTGHPNR</sequence>
<name>A0A1F7ZKU8_9EURO</name>
<evidence type="ECO:0000256" key="2">
    <source>
        <dbReference type="ARBA" id="ARBA00023043"/>
    </source>
</evidence>
<dbReference type="PANTHER" id="PTHR24178">
    <property type="entry name" value="MOLTING PROTEIN MLT-4"/>
    <property type="match status" value="1"/>
</dbReference>
<evidence type="ECO:0000313" key="4">
    <source>
        <dbReference type="Proteomes" id="UP000179179"/>
    </source>
</evidence>
<dbReference type="OrthoDB" id="341259at2759"/>
<protein>
    <submittedName>
        <fullName evidence="3">Uncharacterized protein</fullName>
    </submittedName>
</protein>
<evidence type="ECO:0000313" key="3">
    <source>
        <dbReference type="EMBL" id="OGM40073.1"/>
    </source>
</evidence>
<gene>
    <name evidence="3" type="ORF">ABOM_011268</name>
</gene>
<dbReference type="EMBL" id="LYCR01000161">
    <property type="protein sequence ID" value="OGM40073.1"/>
    <property type="molecule type" value="Genomic_DNA"/>
</dbReference>
<dbReference type="SUPFAM" id="SSF48403">
    <property type="entry name" value="Ankyrin repeat"/>
    <property type="match status" value="1"/>
</dbReference>
<dbReference type="Gene3D" id="1.25.40.20">
    <property type="entry name" value="Ankyrin repeat-containing domain"/>
    <property type="match status" value="1"/>
</dbReference>
<dbReference type="RefSeq" id="XP_022383790.1">
    <property type="nucleotide sequence ID" value="XM_022538396.1"/>
</dbReference>
<comment type="caution">
    <text evidence="3">The sequence shown here is derived from an EMBL/GenBank/DDBJ whole genome shotgun (WGS) entry which is preliminary data.</text>
</comment>
<reference evidence="3 4" key="1">
    <citation type="journal article" date="2016" name="Genome Biol. Evol.">
        <title>Draft genome sequence of an aflatoxigenic Aspergillus species, A. bombycis.</title>
        <authorList>
            <person name="Moore G.G."/>
            <person name="Mack B.M."/>
            <person name="Beltz S.B."/>
            <person name="Gilbert M.K."/>
        </authorList>
    </citation>
    <scope>NUCLEOTIDE SEQUENCE [LARGE SCALE GENOMIC DNA]</scope>
    <source>
        <strain evidence="4">NRRL 26010</strain>
    </source>
</reference>
<dbReference type="PANTHER" id="PTHR24178:SF9">
    <property type="entry name" value="ANK_REP_REGION DOMAIN-CONTAINING PROTEIN"/>
    <property type="match status" value="1"/>
</dbReference>
<keyword evidence="2" id="KW-0040">ANK repeat</keyword>